<dbReference type="InterPro" id="IPR001915">
    <property type="entry name" value="Peptidase_M48"/>
</dbReference>
<dbReference type="PANTHER" id="PTHR22726">
    <property type="entry name" value="METALLOENDOPEPTIDASE OMA1"/>
    <property type="match status" value="1"/>
</dbReference>
<reference evidence="9 10" key="1">
    <citation type="journal article" date="2014" name="Genome Announc.">
        <title>Complete genome sequence of Magnetospirillum gryphiswaldense MSR-1.</title>
        <authorList>
            <person name="Wang X."/>
            <person name="Wang Q."/>
            <person name="Zhang W."/>
            <person name="Wang Y."/>
            <person name="Li L."/>
            <person name="Wen T."/>
            <person name="Zhang T."/>
            <person name="Zhang Y."/>
            <person name="Xu J."/>
            <person name="Hu J."/>
            <person name="Li S."/>
            <person name="Liu L."/>
            <person name="Liu J."/>
            <person name="Jiang W."/>
            <person name="Tian J."/>
            <person name="Li Y."/>
            <person name="Schuler D."/>
            <person name="Wang L."/>
            <person name="Li J."/>
        </authorList>
    </citation>
    <scope>NUCLEOTIDE SEQUENCE [LARGE SCALE GENOMIC DNA]</scope>
    <source>
        <strain evidence="10">DSM 6361 / JCM 21280 / NBRC 15271 / MSR-1</strain>
    </source>
</reference>
<feature type="compositionally biased region" description="Basic residues" evidence="7">
    <location>
        <begin position="337"/>
        <end position="346"/>
    </location>
</feature>
<dbReference type="PROSITE" id="PS51257">
    <property type="entry name" value="PROKAR_LIPOPROTEIN"/>
    <property type="match status" value="1"/>
</dbReference>
<dbReference type="Pfam" id="PF01435">
    <property type="entry name" value="Peptidase_M48"/>
    <property type="match status" value="1"/>
</dbReference>
<dbReference type="PANTHER" id="PTHR22726:SF24">
    <property type="entry name" value="M48 FAMILY METALLOPEPTIDASE"/>
    <property type="match status" value="1"/>
</dbReference>
<feature type="domain" description="Peptidase M48" evidence="8">
    <location>
        <begin position="90"/>
        <end position="261"/>
    </location>
</feature>
<evidence type="ECO:0000256" key="7">
    <source>
        <dbReference type="SAM" id="MobiDB-lite"/>
    </source>
</evidence>
<dbReference type="InterPro" id="IPR051156">
    <property type="entry name" value="Mito/Outer_Membr_Metalloprot"/>
</dbReference>
<dbReference type="HOGENOM" id="CLU_029002_5_0_5"/>
<dbReference type="GO" id="GO:0004222">
    <property type="term" value="F:metalloendopeptidase activity"/>
    <property type="evidence" value="ECO:0007669"/>
    <property type="project" value="InterPro"/>
</dbReference>
<keyword evidence="4 6" id="KW-0862">Zinc</keyword>
<sequence>MGRVGVDMVRTVALLLSLLVLAACETVPITGRQQINLYGDQELSTMAAREYRDIIRESTVIRTGAKAQQVQKVGAKIKDAVTQYFRQNGEEARISGYRWEFNLLDEDEVNAFCLPGGKVAIYSGIMDVTQSEAGLAVVVGHEVAHAIANHGNERMSQSLLLEVTGAALSIALAGDDPAAQEVFSMAFGIGTSLAVALPFSRMHESEADRLGLIFMAMAGYDPHEAPRFWGRMAAANDNDGTPEFLSTHPSDQTRIADLQSEIAEAMRYYRGGSGVPPSGSANSRSQSRAEVSPNRPERKASQDEEEDSADNDADDDMDDDDGPSAGIVVNKVTGSSKKARAAKNRH</sequence>
<keyword evidence="3 6" id="KW-0378">Hydrolase</keyword>
<comment type="cofactor">
    <cofactor evidence="6">
        <name>Zn(2+)</name>
        <dbReference type="ChEBI" id="CHEBI:29105"/>
    </cofactor>
    <text evidence="6">Binds 1 zinc ion per subunit.</text>
</comment>
<feature type="compositionally biased region" description="Acidic residues" evidence="7">
    <location>
        <begin position="303"/>
        <end position="322"/>
    </location>
</feature>
<dbReference type="AlphaFoldDB" id="V6F5E1"/>
<dbReference type="GO" id="GO:0016020">
    <property type="term" value="C:membrane"/>
    <property type="evidence" value="ECO:0007669"/>
    <property type="project" value="TreeGrafter"/>
</dbReference>
<dbReference type="CDD" id="cd07331">
    <property type="entry name" value="M48C_Oma1_like"/>
    <property type="match status" value="1"/>
</dbReference>
<keyword evidence="1 6" id="KW-0645">Protease</keyword>
<feature type="region of interest" description="Disordered" evidence="7">
    <location>
        <begin position="269"/>
        <end position="346"/>
    </location>
</feature>
<feature type="compositionally biased region" description="Polar residues" evidence="7">
    <location>
        <begin position="279"/>
        <end position="289"/>
    </location>
</feature>
<evidence type="ECO:0000256" key="5">
    <source>
        <dbReference type="ARBA" id="ARBA00023049"/>
    </source>
</evidence>
<accession>V6F5E1</accession>
<evidence type="ECO:0000256" key="2">
    <source>
        <dbReference type="ARBA" id="ARBA00022723"/>
    </source>
</evidence>
<proteinExistence type="inferred from homology"/>
<evidence type="ECO:0000259" key="8">
    <source>
        <dbReference type="Pfam" id="PF01435"/>
    </source>
</evidence>
<organism evidence="9 10">
    <name type="scientific">Magnetospirillum gryphiswaldense (strain DSM 6361 / JCM 21280 / NBRC 15271 / MSR-1)</name>
    <dbReference type="NCBI Taxonomy" id="431944"/>
    <lineage>
        <taxon>Bacteria</taxon>
        <taxon>Pseudomonadati</taxon>
        <taxon>Pseudomonadota</taxon>
        <taxon>Alphaproteobacteria</taxon>
        <taxon>Rhodospirillales</taxon>
        <taxon>Rhodospirillaceae</taxon>
        <taxon>Magnetospirillum</taxon>
    </lineage>
</organism>
<dbReference type="eggNOG" id="COG0501">
    <property type="taxonomic scope" value="Bacteria"/>
</dbReference>
<dbReference type="GO" id="GO:0051603">
    <property type="term" value="P:proteolysis involved in protein catabolic process"/>
    <property type="evidence" value="ECO:0007669"/>
    <property type="project" value="TreeGrafter"/>
</dbReference>
<keyword evidence="2" id="KW-0479">Metal-binding</keyword>
<name>V6F5E1_MAGGM</name>
<protein>
    <recommendedName>
        <fullName evidence="8">Peptidase M48 domain-containing protein</fullName>
    </recommendedName>
</protein>
<dbReference type="KEGG" id="mgy:MGMSRv2__3515"/>
<evidence type="ECO:0000313" key="10">
    <source>
        <dbReference type="Proteomes" id="UP000018922"/>
    </source>
</evidence>
<dbReference type="EMBL" id="HG794546">
    <property type="protein sequence ID" value="CDL00730.1"/>
    <property type="molecule type" value="Genomic_DNA"/>
</dbReference>
<dbReference type="Proteomes" id="UP000018922">
    <property type="component" value="Chromosome I"/>
</dbReference>
<keyword evidence="10" id="KW-1185">Reference proteome</keyword>
<evidence type="ECO:0000256" key="3">
    <source>
        <dbReference type="ARBA" id="ARBA00022801"/>
    </source>
</evidence>
<dbReference type="Gene3D" id="3.30.2010.10">
    <property type="entry name" value="Metalloproteases ('zincins'), catalytic domain"/>
    <property type="match status" value="1"/>
</dbReference>
<evidence type="ECO:0000256" key="6">
    <source>
        <dbReference type="RuleBase" id="RU003983"/>
    </source>
</evidence>
<evidence type="ECO:0000313" key="9">
    <source>
        <dbReference type="EMBL" id="CDL00730.1"/>
    </source>
</evidence>
<evidence type="ECO:0000256" key="1">
    <source>
        <dbReference type="ARBA" id="ARBA00022670"/>
    </source>
</evidence>
<keyword evidence="5 6" id="KW-0482">Metalloprotease</keyword>
<gene>
    <name evidence="9" type="ordered locus">MGMSRv2__3515</name>
</gene>
<dbReference type="GO" id="GO:0046872">
    <property type="term" value="F:metal ion binding"/>
    <property type="evidence" value="ECO:0007669"/>
    <property type="project" value="UniProtKB-KW"/>
</dbReference>
<comment type="similarity">
    <text evidence="6">Belongs to the peptidase M48 family.</text>
</comment>
<evidence type="ECO:0000256" key="4">
    <source>
        <dbReference type="ARBA" id="ARBA00022833"/>
    </source>
</evidence>
<dbReference type="STRING" id="1430440.MGMSRv2__3515"/>